<sequence>MSTPGSEGKKPSWHRKLSAPARPNLPTLPTLPNLSTINLPSANGLRQALLGYIGEVETTLRRRRGNGTVDQGLAGPSGESSKSSAVDAGIIGQESSWSSGSNAGHGNNGAEGFPGDAHAGPSSHSPLQGEHHVNHARDFGDTSPTSEEWHDADLELMDHLESLKEDVGVYLASGTSTGPSTSSRPMPKRTGTEWMRSLPSRLRQVEEYMAPLASNSDAPSRTNSLRGGHGHRHASPGTEEIQHDDPAYRALREARKRLIQFVKSGLPSDQWPGWEKLGWEEQSEDGREGSFDDDASRSRSPGGTLLVQVERPEEEEPEYIFPNRTPAAKRTNTSTRASRSQSFHVPSLQTLTSRPVKLRSMSSPGPMDIPVSLAVALSRDTDEVELLKSDDLDDAEETEDTGEILVLKELAAGYDPLQGEPTVKQALDKAQDGTVLIEYEDLPVVWRNNEHIITGYRFIPLHAKTGPIPLLKSAFAWHNETVNIHSHFIPTILFSIFIAAVLLSPPLPDAYPLDSATVVIYLLAAVACLISSASWHVLSGCASRKWFEWGACVDYIGIAWLIEASIFVITYNAFYCHPKTVAFYGIIDIICGTLGSVLPFQAWFNKRKNKKWRITFFLFLCFTFLGPLGQMVYLYGYGPSIGFIRPFFGSVVAYVVGLLCYGFHFPECLMPGKFDHLGHSHQLWHVAIVAAILLHYQGIFAAHGARHSLSCAIPDAGPPLGKFVEAWWRTLGQS</sequence>
<dbReference type="Pfam" id="PF03006">
    <property type="entry name" value="HlyIII"/>
    <property type="match status" value="1"/>
</dbReference>
<feature type="compositionally biased region" description="Basic and acidic residues" evidence="6">
    <location>
        <begin position="129"/>
        <end position="140"/>
    </location>
</feature>
<comment type="caution">
    <text evidence="8">The sequence shown here is derived from an EMBL/GenBank/DDBJ whole genome shotgun (WGS) entry which is preliminary data.</text>
</comment>
<name>A0A1Y1UCS4_9TREE</name>
<gene>
    <name evidence="8" type="ORF">BD324DRAFT_90072</name>
</gene>
<evidence type="ECO:0000256" key="3">
    <source>
        <dbReference type="ARBA" id="ARBA00022989"/>
    </source>
</evidence>
<comment type="subcellular location">
    <subcellularLocation>
        <location evidence="1">Membrane</location>
        <topology evidence="1">Multi-pass membrane protein</topology>
    </subcellularLocation>
</comment>
<reference evidence="8 9" key="1">
    <citation type="submission" date="2017-03" db="EMBL/GenBank/DDBJ databases">
        <title>Widespread Adenine N6-methylation of Active Genes in Fungi.</title>
        <authorList>
            <consortium name="DOE Joint Genome Institute"/>
            <person name="Mondo S.J."/>
            <person name="Dannebaum R.O."/>
            <person name="Kuo R.C."/>
            <person name="Louie K.B."/>
            <person name="Bewick A.J."/>
            <person name="Labutti K."/>
            <person name="Haridas S."/>
            <person name="Kuo A."/>
            <person name="Salamov A."/>
            <person name="Ahrendt S.R."/>
            <person name="Lau R."/>
            <person name="Bowen B.P."/>
            <person name="Lipzen A."/>
            <person name="Sullivan W."/>
            <person name="Andreopoulos W.B."/>
            <person name="Clum A."/>
            <person name="Lindquist E."/>
            <person name="Daum C."/>
            <person name="Northen T.R."/>
            <person name="Ramamoorthy G."/>
            <person name="Schmitz R.J."/>
            <person name="Gryganskyi A."/>
            <person name="Culley D."/>
            <person name="Magnuson J."/>
            <person name="James T.Y."/>
            <person name="O'Malley M.A."/>
            <person name="Stajich J.E."/>
            <person name="Spatafora J.W."/>
            <person name="Visel A."/>
            <person name="Grigoriev I.V."/>
        </authorList>
    </citation>
    <scope>NUCLEOTIDE SEQUENCE [LARGE SCALE GENOMIC DNA]</scope>
    <source>
        <strain evidence="8 9">NRRL Y-17943</strain>
    </source>
</reference>
<dbReference type="RefSeq" id="XP_021869514.1">
    <property type="nucleotide sequence ID" value="XM_022019274.1"/>
</dbReference>
<feature type="region of interest" description="Disordered" evidence="6">
    <location>
        <begin position="63"/>
        <end position="147"/>
    </location>
</feature>
<feature type="binding site" evidence="5">
    <location>
        <position position="681"/>
    </location>
    <ligand>
        <name>Zn(2+)</name>
        <dbReference type="ChEBI" id="CHEBI:29105"/>
    </ligand>
</feature>
<feature type="region of interest" description="Disordered" evidence="6">
    <location>
        <begin position="214"/>
        <end position="243"/>
    </location>
</feature>
<keyword evidence="9" id="KW-1185">Reference proteome</keyword>
<protein>
    <submittedName>
        <fullName evidence="8">Hemolysin-III related-domain-containing protein</fullName>
    </submittedName>
</protein>
<feature type="transmembrane region" description="Helical" evidence="7">
    <location>
        <begin position="581"/>
        <end position="604"/>
    </location>
</feature>
<dbReference type="AlphaFoldDB" id="A0A1Y1UCS4"/>
<feature type="compositionally biased region" description="Polar residues" evidence="6">
    <location>
        <begin position="330"/>
        <end position="346"/>
    </location>
</feature>
<dbReference type="OrthoDB" id="5585746at2759"/>
<feature type="compositionally biased region" description="Low complexity" evidence="6">
    <location>
        <begin position="89"/>
        <end position="111"/>
    </location>
</feature>
<dbReference type="Proteomes" id="UP000193218">
    <property type="component" value="Unassembled WGS sequence"/>
</dbReference>
<accession>A0A1Y1UCS4</accession>
<feature type="transmembrane region" description="Helical" evidence="7">
    <location>
        <begin position="550"/>
        <end position="575"/>
    </location>
</feature>
<evidence type="ECO:0000313" key="9">
    <source>
        <dbReference type="Proteomes" id="UP000193218"/>
    </source>
</evidence>
<dbReference type="GO" id="GO:0046872">
    <property type="term" value="F:metal ion binding"/>
    <property type="evidence" value="ECO:0007669"/>
    <property type="project" value="UniProtKB-KW"/>
</dbReference>
<keyword evidence="5" id="KW-0479">Metal-binding</keyword>
<dbReference type="GO" id="GO:0006882">
    <property type="term" value="P:intracellular zinc ion homeostasis"/>
    <property type="evidence" value="ECO:0007669"/>
    <property type="project" value="TreeGrafter"/>
</dbReference>
<dbReference type="PANTHER" id="PTHR20855:SF97">
    <property type="entry name" value="ADIPOR-LIKE RECEPTOR IZH3-RELATED"/>
    <property type="match status" value="1"/>
</dbReference>
<dbReference type="InterPro" id="IPR004254">
    <property type="entry name" value="AdipoR/HlyIII-related"/>
</dbReference>
<keyword evidence="3 7" id="KW-1133">Transmembrane helix</keyword>
<dbReference type="InParanoid" id="A0A1Y1UCS4"/>
<evidence type="ECO:0000313" key="8">
    <source>
        <dbReference type="EMBL" id="ORX35324.1"/>
    </source>
</evidence>
<evidence type="ECO:0000256" key="5">
    <source>
        <dbReference type="PIRSR" id="PIRSR604254-1"/>
    </source>
</evidence>
<keyword evidence="5" id="KW-0862">Zinc</keyword>
<feature type="transmembrane region" description="Helical" evidence="7">
    <location>
        <begin position="519"/>
        <end position="538"/>
    </location>
</feature>
<feature type="compositionally biased region" description="Polar residues" evidence="6">
    <location>
        <begin position="214"/>
        <end position="225"/>
    </location>
</feature>
<evidence type="ECO:0000256" key="4">
    <source>
        <dbReference type="ARBA" id="ARBA00023136"/>
    </source>
</evidence>
<dbReference type="EMBL" id="NBSH01000011">
    <property type="protein sequence ID" value="ORX35324.1"/>
    <property type="molecule type" value="Genomic_DNA"/>
</dbReference>
<dbReference type="GO" id="GO:0038023">
    <property type="term" value="F:signaling receptor activity"/>
    <property type="evidence" value="ECO:0007669"/>
    <property type="project" value="TreeGrafter"/>
</dbReference>
<proteinExistence type="predicted"/>
<feature type="region of interest" description="Disordered" evidence="6">
    <location>
        <begin position="280"/>
        <end position="346"/>
    </location>
</feature>
<evidence type="ECO:0000256" key="1">
    <source>
        <dbReference type="ARBA" id="ARBA00004141"/>
    </source>
</evidence>
<keyword evidence="2 7" id="KW-0812">Transmembrane</keyword>
<evidence type="ECO:0000256" key="6">
    <source>
        <dbReference type="SAM" id="MobiDB-lite"/>
    </source>
</evidence>
<evidence type="ECO:0000256" key="2">
    <source>
        <dbReference type="ARBA" id="ARBA00022692"/>
    </source>
</evidence>
<dbReference type="GO" id="GO:0016020">
    <property type="term" value="C:membrane"/>
    <property type="evidence" value="ECO:0007669"/>
    <property type="project" value="UniProtKB-SubCell"/>
</dbReference>
<feature type="transmembrane region" description="Helical" evidence="7">
    <location>
        <begin position="488"/>
        <end position="507"/>
    </location>
</feature>
<feature type="compositionally biased region" description="Basic and acidic residues" evidence="6">
    <location>
        <begin position="284"/>
        <end position="297"/>
    </location>
</feature>
<feature type="binding site" evidence="5">
    <location>
        <position position="536"/>
    </location>
    <ligand>
        <name>Zn(2+)</name>
        <dbReference type="ChEBI" id="CHEBI:29105"/>
    </ligand>
</feature>
<feature type="region of interest" description="Disordered" evidence="6">
    <location>
        <begin position="1"/>
        <end position="32"/>
    </location>
</feature>
<dbReference type="STRING" id="4999.A0A1Y1UCS4"/>
<feature type="transmembrane region" description="Helical" evidence="7">
    <location>
        <begin position="616"/>
        <end position="637"/>
    </location>
</feature>
<feature type="transmembrane region" description="Helical" evidence="7">
    <location>
        <begin position="643"/>
        <end position="663"/>
    </location>
</feature>
<feature type="transmembrane region" description="Helical" evidence="7">
    <location>
        <begin position="683"/>
        <end position="702"/>
    </location>
</feature>
<keyword evidence="4 7" id="KW-0472">Membrane</keyword>
<feature type="compositionally biased region" description="Low complexity" evidence="6">
    <location>
        <begin position="173"/>
        <end position="183"/>
    </location>
</feature>
<organism evidence="8 9">
    <name type="scientific">Kockovaella imperatae</name>
    <dbReference type="NCBI Taxonomy" id="4999"/>
    <lineage>
        <taxon>Eukaryota</taxon>
        <taxon>Fungi</taxon>
        <taxon>Dikarya</taxon>
        <taxon>Basidiomycota</taxon>
        <taxon>Agaricomycotina</taxon>
        <taxon>Tremellomycetes</taxon>
        <taxon>Tremellales</taxon>
        <taxon>Cuniculitremaceae</taxon>
        <taxon>Kockovaella</taxon>
    </lineage>
</organism>
<dbReference type="GeneID" id="33561083"/>
<feature type="binding site" evidence="5">
    <location>
        <position position="685"/>
    </location>
    <ligand>
        <name>Zn(2+)</name>
        <dbReference type="ChEBI" id="CHEBI:29105"/>
    </ligand>
</feature>
<dbReference type="PANTHER" id="PTHR20855">
    <property type="entry name" value="ADIPOR/PROGESTIN RECEPTOR-RELATED"/>
    <property type="match status" value="1"/>
</dbReference>
<evidence type="ECO:0000256" key="7">
    <source>
        <dbReference type="SAM" id="Phobius"/>
    </source>
</evidence>
<feature type="region of interest" description="Disordered" evidence="6">
    <location>
        <begin position="171"/>
        <end position="192"/>
    </location>
</feature>